<organism evidence="1 2">
    <name type="scientific">Acetobacterium bakii</name>
    <dbReference type="NCBI Taxonomy" id="52689"/>
    <lineage>
        <taxon>Bacteria</taxon>
        <taxon>Bacillati</taxon>
        <taxon>Bacillota</taxon>
        <taxon>Clostridia</taxon>
        <taxon>Eubacteriales</taxon>
        <taxon>Eubacteriaceae</taxon>
        <taxon>Acetobacterium</taxon>
    </lineage>
</organism>
<gene>
    <name evidence="1" type="ORF">AKG39_16880</name>
</gene>
<comment type="caution">
    <text evidence="1">The sequence shown here is derived from an EMBL/GenBank/DDBJ whole genome shotgun (WGS) entry which is preliminary data.</text>
</comment>
<accession>A0A0L6TW92</accession>
<dbReference type="RefSeq" id="WP_050741569.1">
    <property type="nucleotide sequence ID" value="NZ_LGYO01000052.1"/>
</dbReference>
<name>A0A0L6TW92_9FIRM</name>
<dbReference type="AlphaFoldDB" id="A0A0L6TW92"/>
<protein>
    <submittedName>
        <fullName evidence="1">Uncharacterized protein</fullName>
    </submittedName>
</protein>
<reference evidence="2" key="1">
    <citation type="submission" date="2015-07" db="EMBL/GenBank/DDBJ databases">
        <title>Draft genome sequence of Acetobacterium bakii DSM 8293, a potential psychrophilic chemical producer through syngas fermentation.</title>
        <authorList>
            <person name="Song Y."/>
            <person name="Hwang S."/>
            <person name="Cho B.-K."/>
        </authorList>
    </citation>
    <scope>NUCLEOTIDE SEQUENCE [LARGE SCALE GENOMIC DNA]</scope>
    <source>
        <strain evidence="2">DSM 8239</strain>
    </source>
</reference>
<dbReference type="OrthoDB" id="1778810at2"/>
<dbReference type="Proteomes" id="UP000036873">
    <property type="component" value="Unassembled WGS sequence"/>
</dbReference>
<proteinExistence type="predicted"/>
<sequence>MNIDQVIKNLKKIDGSRNIWRDIVKAFDGFSINGITEVAIESQMEDEIVQAFIDTDGSPVIEIALDQWADGTYMVIDAIRIR</sequence>
<keyword evidence="2" id="KW-1185">Reference proteome</keyword>
<evidence type="ECO:0000313" key="1">
    <source>
        <dbReference type="EMBL" id="KNZ40539.1"/>
    </source>
</evidence>
<evidence type="ECO:0000313" key="2">
    <source>
        <dbReference type="Proteomes" id="UP000036873"/>
    </source>
</evidence>
<dbReference type="EMBL" id="LGYO01000052">
    <property type="protein sequence ID" value="KNZ40539.1"/>
    <property type="molecule type" value="Genomic_DNA"/>
</dbReference>